<proteinExistence type="predicted"/>
<dbReference type="STRING" id="208439.AJAP_12170"/>
<dbReference type="Proteomes" id="UP000028492">
    <property type="component" value="Chromosome"/>
</dbReference>
<dbReference type="GO" id="GO:0005509">
    <property type="term" value="F:calcium ion binding"/>
    <property type="evidence" value="ECO:0007669"/>
    <property type="project" value="InterPro"/>
</dbReference>
<dbReference type="Pfam" id="PF13202">
    <property type="entry name" value="EF-hand_5"/>
    <property type="match status" value="2"/>
</dbReference>
<dbReference type="CDD" id="cd00051">
    <property type="entry name" value="EFh"/>
    <property type="match status" value="1"/>
</dbReference>
<keyword evidence="3" id="KW-1185">Reference proteome</keyword>
<dbReference type="PROSITE" id="PS50222">
    <property type="entry name" value="EF_HAND_2"/>
    <property type="match status" value="3"/>
</dbReference>
<dbReference type="AlphaFoldDB" id="A0A075USA3"/>
<dbReference type="Pfam" id="PF13405">
    <property type="entry name" value="EF-hand_6"/>
    <property type="match status" value="1"/>
</dbReference>
<organism evidence="2 3">
    <name type="scientific">Amycolatopsis japonica</name>
    <dbReference type="NCBI Taxonomy" id="208439"/>
    <lineage>
        <taxon>Bacteria</taxon>
        <taxon>Bacillati</taxon>
        <taxon>Actinomycetota</taxon>
        <taxon>Actinomycetes</taxon>
        <taxon>Pseudonocardiales</taxon>
        <taxon>Pseudonocardiaceae</taxon>
        <taxon>Amycolatopsis</taxon>
        <taxon>Amycolatopsis japonica group</taxon>
    </lineage>
</organism>
<dbReference type="InterPro" id="IPR011992">
    <property type="entry name" value="EF-hand-dom_pair"/>
</dbReference>
<dbReference type="RefSeq" id="WP_038510731.1">
    <property type="nucleotide sequence ID" value="NZ_CP008953.1"/>
</dbReference>
<feature type="domain" description="EF-hand" evidence="1">
    <location>
        <begin position="5"/>
        <end position="40"/>
    </location>
</feature>
<dbReference type="HOGENOM" id="CLU_096804_1_0_11"/>
<sequence>MTTAIKNDRLQKRFQKWDVNGNGRIEKSDFEAEAKRIISAFGEDQTSPQARAVQDSFKTMFEFLADKAGVGPNGSLNERQFTEVIEAQIFQEGDAGFARVVRPTISAIVGLCDTDGDGEVDQREFAKWLDAIGVEASAVAPAFRAIDVNGNGKLTVDELVHAVRDYHLGKSDVPLLGK</sequence>
<dbReference type="Gene3D" id="1.10.238.10">
    <property type="entry name" value="EF-hand"/>
    <property type="match status" value="1"/>
</dbReference>
<feature type="domain" description="EF-hand" evidence="1">
    <location>
        <begin position="113"/>
        <end position="135"/>
    </location>
</feature>
<dbReference type="PROSITE" id="PS00018">
    <property type="entry name" value="EF_HAND_1"/>
    <property type="match status" value="3"/>
</dbReference>
<name>A0A075USA3_9PSEU</name>
<protein>
    <recommendedName>
        <fullName evidence="1">EF-hand domain-containing protein</fullName>
    </recommendedName>
</protein>
<accession>A0A075USA3</accession>
<reference evidence="2 3" key="1">
    <citation type="journal article" date="2014" name="J. Biotechnol.">
        <title>Complete genome sequence of the actinobacterium Amycolatopsis japonica MG417-CF17(T) (=DSM 44213T) producing (S,S)-N,N'-ethylenediaminedisuccinic acid.</title>
        <authorList>
            <person name="Stegmann E."/>
            <person name="Albersmeier A."/>
            <person name="Spohn M."/>
            <person name="Gert H."/>
            <person name="Weber T."/>
            <person name="Wohlleben W."/>
            <person name="Kalinowski J."/>
            <person name="Ruckert C."/>
        </authorList>
    </citation>
    <scope>NUCLEOTIDE SEQUENCE [LARGE SCALE GENOMIC DNA]</scope>
    <source>
        <strain evidence="3">MG417-CF17 (DSM 44213)</strain>
    </source>
</reference>
<evidence type="ECO:0000259" key="1">
    <source>
        <dbReference type="PROSITE" id="PS50222"/>
    </source>
</evidence>
<dbReference type="SUPFAM" id="SSF47473">
    <property type="entry name" value="EF-hand"/>
    <property type="match status" value="1"/>
</dbReference>
<feature type="domain" description="EF-hand" evidence="1">
    <location>
        <begin position="142"/>
        <end position="169"/>
    </location>
</feature>
<dbReference type="EMBL" id="CP008953">
    <property type="protein sequence ID" value="AIG75316.1"/>
    <property type="molecule type" value="Genomic_DNA"/>
</dbReference>
<dbReference type="SMART" id="SM00054">
    <property type="entry name" value="EFh"/>
    <property type="match status" value="3"/>
</dbReference>
<dbReference type="KEGG" id="aja:AJAP_12170"/>
<evidence type="ECO:0000313" key="2">
    <source>
        <dbReference type="EMBL" id="AIG75316.1"/>
    </source>
</evidence>
<dbReference type="InterPro" id="IPR002048">
    <property type="entry name" value="EF_hand_dom"/>
</dbReference>
<evidence type="ECO:0000313" key="3">
    <source>
        <dbReference type="Proteomes" id="UP000028492"/>
    </source>
</evidence>
<dbReference type="InterPro" id="IPR018247">
    <property type="entry name" value="EF_Hand_1_Ca_BS"/>
</dbReference>
<dbReference type="eggNOG" id="COG5126">
    <property type="taxonomic scope" value="Bacteria"/>
</dbReference>
<gene>
    <name evidence="2" type="ORF">AJAP_12170</name>
</gene>